<evidence type="ECO:0000256" key="1">
    <source>
        <dbReference type="SAM" id="MobiDB-lite"/>
    </source>
</evidence>
<dbReference type="EMBL" id="JBHSBU010000001">
    <property type="protein sequence ID" value="MFC4161428.1"/>
    <property type="molecule type" value="Genomic_DNA"/>
</dbReference>
<feature type="compositionally biased region" description="Basic and acidic residues" evidence="1">
    <location>
        <begin position="29"/>
        <end position="44"/>
    </location>
</feature>
<name>A0ABV8MT19_9NEIS</name>
<reference evidence="3" key="1">
    <citation type="journal article" date="2019" name="Int. J. Syst. Evol. Microbiol.">
        <title>The Global Catalogue of Microorganisms (GCM) 10K type strain sequencing project: providing services to taxonomists for standard genome sequencing and annotation.</title>
        <authorList>
            <consortium name="The Broad Institute Genomics Platform"/>
            <consortium name="The Broad Institute Genome Sequencing Center for Infectious Disease"/>
            <person name="Wu L."/>
            <person name="Ma J."/>
        </authorList>
    </citation>
    <scope>NUCLEOTIDE SEQUENCE [LARGE SCALE GENOMIC DNA]</scope>
    <source>
        <strain evidence="3">LMG 29894</strain>
    </source>
</reference>
<keyword evidence="3" id="KW-1185">Reference proteome</keyword>
<feature type="region of interest" description="Disordered" evidence="1">
    <location>
        <begin position="22"/>
        <end position="44"/>
    </location>
</feature>
<accession>A0ABV8MT19</accession>
<dbReference type="Proteomes" id="UP001595791">
    <property type="component" value="Unassembled WGS sequence"/>
</dbReference>
<gene>
    <name evidence="2" type="ORF">ACFOW7_18995</name>
</gene>
<dbReference type="RefSeq" id="WP_378167359.1">
    <property type="nucleotide sequence ID" value="NZ_JBHSBU010000001.1"/>
</dbReference>
<protein>
    <submittedName>
        <fullName evidence="2">Uncharacterized protein</fullName>
    </submittedName>
</protein>
<comment type="caution">
    <text evidence="2">The sequence shown here is derived from an EMBL/GenBank/DDBJ whole genome shotgun (WGS) entry which is preliminary data.</text>
</comment>
<evidence type="ECO:0000313" key="2">
    <source>
        <dbReference type="EMBL" id="MFC4161428.1"/>
    </source>
</evidence>
<evidence type="ECO:0000313" key="3">
    <source>
        <dbReference type="Proteomes" id="UP001595791"/>
    </source>
</evidence>
<sequence length="44" mass="5097">MNGIQVSHWSKSKGSEQFVYDEDWLNDPQGRHTSEEQEIRSGTC</sequence>
<organism evidence="2 3">
    <name type="scientific">Chitinimonas lacunae</name>
    <dbReference type="NCBI Taxonomy" id="1963018"/>
    <lineage>
        <taxon>Bacteria</taxon>
        <taxon>Pseudomonadati</taxon>
        <taxon>Pseudomonadota</taxon>
        <taxon>Betaproteobacteria</taxon>
        <taxon>Neisseriales</taxon>
        <taxon>Chitinibacteraceae</taxon>
        <taxon>Chitinimonas</taxon>
    </lineage>
</organism>
<proteinExistence type="predicted"/>